<feature type="transmembrane region" description="Helical" evidence="5">
    <location>
        <begin position="529"/>
        <end position="547"/>
    </location>
</feature>
<keyword evidence="5" id="KW-0472">Membrane</keyword>
<dbReference type="Proteomes" id="UP000410049">
    <property type="component" value="Unassembled WGS sequence"/>
</dbReference>
<protein>
    <submittedName>
        <fullName evidence="9">Isopeptide-forming domain-containing fimbrial protein</fullName>
    </submittedName>
</protein>
<dbReference type="Gene3D" id="2.60.40.10">
    <property type="entry name" value="Immunoglobulins"/>
    <property type="match status" value="1"/>
</dbReference>
<reference evidence="9 10" key="1">
    <citation type="journal article" date="2019" name="Syst. Appl. Microbiol.">
        <title>Characterization of Bifidobacterium species in feaces of the Egyptian fruit bat: Description of B. vespertilionis sp. nov. and B. rousetti sp. nov.</title>
        <authorList>
            <person name="Modesto M."/>
            <person name="Satti M."/>
            <person name="Watanabe K."/>
            <person name="Puglisi E."/>
            <person name="Morelli L."/>
            <person name="Huang C.-H."/>
            <person name="Liou J.-S."/>
            <person name="Miyashita M."/>
            <person name="Tamura T."/>
            <person name="Saito S."/>
            <person name="Mori K."/>
            <person name="Huang L."/>
            <person name="Sciavilla P."/>
            <person name="Sandri C."/>
            <person name="Spiezio C."/>
            <person name="Vitali F."/>
            <person name="Cavalieri D."/>
            <person name="Perpetuini G."/>
            <person name="Tofalo R."/>
            <person name="Bonetti A."/>
            <person name="Arita M."/>
            <person name="Mattarelli P."/>
        </authorList>
    </citation>
    <scope>NUCLEOTIDE SEQUENCE [LARGE SCALE GENOMIC DNA]</scope>
    <source>
        <strain evidence="9 10">RST17</strain>
    </source>
</reference>
<sequence length="554" mass="58572">MKKLAKALLGLIAAVAMLFTGLALPSSAVAADTTYTLTINGTETGHTYEAYQVFSGKLSENKLSDIQWGSGVDGEKILNALKVDTTFGDGDSNAFKDVTTASGVAEKLSAYQTDSAEAKEFAKVVGANLKDAAGTSQEGTSTEQGKYPYTISNLAAGYYLVKDKNNSVPEGDDAYTDFILKIVKNTTATPKSDVPTVEKKVKDVNDSTGDTSDWQDSADHDINDTIEYKLTGDLPSNYDSYTKYAYKFTDTLSKGLTLNKDSIKVYAVKGAGEQQTKTEIKKLEAAGDDGYTVATANYTGTGDKYEGGTVLTIDFADLKQAAAATAGETLTIDKDTKIVVEYSATLNGNAVIGSAGNPNKVDLTFSNNPGGEGTGTTPEDTVIVFTYKVIVNKVKSDNTALAGAKFKLEKKIKGQNGAEDTWKVLGEKEATGDGSNVFTWEGLDDGDYRLTETQTPDGYNSIDPIEFTVTAEHQVVWDGTGDALTGLNGNNASGLITFTSSLPDGSLSTNVVNKSGSELPETGGIGTTILYVAGAVCVIAAGLWFGLRRRNSVR</sequence>
<dbReference type="EMBL" id="RZUH01000002">
    <property type="protein sequence ID" value="KAA8829215.1"/>
    <property type="molecule type" value="Genomic_DNA"/>
</dbReference>
<dbReference type="Pfam" id="PF17802">
    <property type="entry name" value="SpaA"/>
    <property type="match status" value="1"/>
</dbReference>
<feature type="chain" id="PRO_5024273563" evidence="6">
    <location>
        <begin position="31"/>
        <end position="554"/>
    </location>
</feature>
<evidence type="ECO:0000256" key="6">
    <source>
        <dbReference type="SAM" id="SignalP"/>
    </source>
</evidence>
<evidence type="ECO:0000313" key="9">
    <source>
        <dbReference type="EMBL" id="KAA8829215.1"/>
    </source>
</evidence>
<dbReference type="InterPro" id="IPR026466">
    <property type="entry name" value="Fim_isopep_form_D2_dom"/>
</dbReference>
<keyword evidence="3 6" id="KW-0732">Signal</keyword>
<keyword evidence="1" id="KW-0134">Cell wall</keyword>
<dbReference type="Pfam" id="PF00746">
    <property type="entry name" value="Gram_pos_anchor"/>
    <property type="match status" value="1"/>
</dbReference>
<evidence type="ECO:0000256" key="5">
    <source>
        <dbReference type="SAM" id="Phobius"/>
    </source>
</evidence>
<feature type="domain" description="Gram-positive cocci surface proteins LPxTG" evidence="7">
    <location>
        <begin position="512"/>
        <end position="551"/>
    </location>
</feature>
<evidence type="ECO:0000313" key="10">
    <source>
        <dbReference type="Proteomes" id="UP000410049"/>
    </source>
</evidence>
<feature type="domain" description="SpaA-like prealbumin fold" evidence="8">
    <location>
        <begin position="388"/>
        <end position="475"/>
    </location>
</feature>
<evidence type="ECO:0000256" key="4">
    <source>
        <dbReference type="ARBA" id="ARBA00023088"/>
    </source>
</evidence>
<dbReference type="InterPro" id="IPR048052">
    <property type="entry name" value="FM1-like"/>
</dbReference>
<dbReference type="InterPro" id="IPR041033">
    <property type="entry name" value="SpaA_PFL_dom_1"/>
</dbReference>
<proteinExistence type="predicted"/>
<feature type="signal peptide" evidence="6">
    <location>
        <begin position="1"/>
        <end position="30"/>
    </location>
</feature>
<dbReference type="NCBIfam" id="NF033902">
    <property type="entry name" value="iso_D2_wall_anc"/>
    <property type="match status" value="1"/>
</dbReference>
<gene>
    <name evidence="9" type="ORF">EMO91_03155</name>
</gene>
<dbReference type="InterPro" id="IPR019931">
    <property type="entry name" value="LPXTG_anchor"/>
</dbReference>
<keyword evidence="4" id="KW-0572">Peptidoglycan-anchor</keyword>
<evidence type="ECO:0000259" key="7">
    <source>
        <dbReference type="Pfam" id="PF00746"/>
    </source>
</evidence>
<organism evidence="9 10">
    <name type="scientific">Bifidobacterium myosotis</name>
    <dbReference type="NCBI Taxonomy" id="1630166"/>
    <lineage>
        <taxon>Bacteria</taxon>
        <taxon>Bacillati</taxon>
        <taxon>Actinomycetota</taxon>
        <taxon>Actinomycetes</taxon>
        <taxon>Bifidobacteriales</taxon>
        <taxon>Bifidobacteriaceae</taxon>
        <taxon>Bifidobacterium</taxon>
    </lineage>
</organism>
<comment type="caution">
    <text evidence="9">The sequence shown here is derived from an EMBL/GenBank/DDBJ whole genome shotgun (WGS) entry which is preliminary data.</text>
</comment>
<evidence type="ECO:0000256" key="2">
    <source>
        <dbReference type="ARBA" id="ARBA00022525"/>
    </source>
</evidence>
<name>A0A5M9ZNY9_9BIFI</name>
<evidence type="ECO:0000256" key="3">
    <source>
        <dbReference type="ARBA" id="ARBA00022729"/>
    </source>
</evidence>
<evidence type="ECO:0000259" key="8">
    <source>
        <dbReference type="Pfam" id="PF17802"/>
    </source>
</evidence>
<keyword evidence="5" id="KW-0812">Transmembrane</keyword>
<dbReference type="InterPro" id="IPR013783">
    <property type="entry name" value="Ig-like_fold"/>
</dbReference>
<dbReference type="AlphaFoldDB" id="A0A5M9ZNY9"/>
<accession>A0A5M9ZNY9</accession>
<keyword evidence="5" id="KW-1133">Transmembrane helix</keyword>
<keyword evidence="2" id="KW-0964">Secreted</keyword>
<dbReference type="NCBIfam" id="TIGR01167">
    <property type="entry name" value="LPXTG_anchor"/>
    <property type="match status" value="1"/>
</dbReference>
<dbReference type="GO" id="GO:0005975">
    <property type="term" value="P:carbohydrate metabolic process"/>
    <property type="evidence" value="ECO:0007669"/>
    <property type="project" value="UniProtKB-ARBA"/>
</dbReference>
<evidence type="ECO:0000256" key="1">
    <source>
        <dbReference type="ARBA" id="ARBA00022512"/>
    </source>
</evidence>
<dbReference type="Gene3D" id="2.60.40.740">
    <property type="match status" value="1"/>
</dbReference>
<dbReference type="NCBIfam" id="TIGR04226">
    <property type="entry name" value="RrgB_K2N_iso_D2"/>
    <property type="match status" value="1"/>
</dbReference>